<dbReference type="InterPro" id="IPR038071">
    <property type="entry name" value="UROD/MetE-like_sf"/>
</dbReference>
<name>A0A0U1L246_9FIRM</name>
<keyword evidence="3" id="KW-1185">Reference proteome</keyword>
<dbReference type="RefSeq" id="WP_021170997.1">
    <property type="nucleotide sequence ID" value="NZ_CTRP01000014.1"/>
</dbReference>
<dbReference type="InterPro" id="IPR052024">
    <property type="entry name" value="Methanogen_methyltrans"/>
</dbReference>
<keyword evidence="2" id="KW-0808">Transferase</keyword>
<dbReference type="AlphaFoldDB" id="A0A0U1L246"/>
<proteinExistence type="predicted"/>
<evidence type="ECO:0000313" key="2">
    <source>
        <dbReference type="EMBL" id="CQR73732.1"/>
    </source>
</evidence>
<feature type="domain" description="Uroporphyrinogen decarboxylase (URO-D)" evidence="1">
    <location>
        <begin position="26"/>
        <end position="252"/>
    </location>
</feature>
<dbReference type="PANTHER" id="PTHR47099">
    <property type="entry name" value="METHYLCOBAMIDE:COM METHYLTRANSFERASE MTBA"/>
    <property type="match status" value="1"/>
</dbReference>
<dbReference type="InterPro" id="IPR000257">
    <property type="entry name" value="Uroporphyrinogen_deCOase"/>
</dbReference>
<keyword evidence="2" id="KW-0489">Methyltransferase</keyword>
<protein>
    <submittedName>
        <fullName evidence="2">Methylcobalamin:coenzyme M methyltransferase, methanol-specific</fullName>
    </submittedName>
</protein>
<dbReference type="GO" id="GO:0006779">
    <property type="term" value="P:porphyrin-containing compound biosynthetic process"/>
    <property type="evidence" value="ECO:0007669"/>
    <property type="project" value="InterPro"/>
</dbReference>
<evidence type="ECO:0000313" key="3">
    <source>
        <dbReference type="Proteomes" id="UP000049855"/>
    </source>
</evidence>
<dbReference type="Gene3D" id="3.20.20.210">
    <property type="match status" value="1"/>
</dbReference>
<evidence type="ECO:0000259" key="1">
    <source>
        <dbReference type="Pfam" id="PF01208"/>
    </source>
</evidence>
<dbReference type="GO" id="GO:0008168">
    <property type="term" value="F:methyltransferase activity"/>
    <property type="evidence" value="ECO:0007669"/>
    <property type="project" value="UniProtKB-KW"/>
</dbReference>
<dbReference type="GO" id="GO:0004853">
    <property type="term" value="F:uroporphyrinogen decarboxylase activity"/>
    <property type="evidence" value="ECO:0007669"/>
    <property type="project" value="InterPro"/>
</dbReference>
<dbReference type="Pfam" id="PF01208">
    <property type="entry name" value="URO-D"/>
    <property type="match status" value="1"/>
</dbReference>
<organism evidence="2 3">
    <name type="scientific">Sporomusa ovata</name>
    <dbReference type="NCBI Taxonomy" id="2378"/>
    <lineage>
        <taxon>Bacteria</taxon>
        <taxon>Bacillati</taxon>
        <taxon>Bacillota</taxon>
        <taxon>Negativicutes</taxon>
        <taxon>Selenomonadales</taxon>
        <taxon>Sporomusaceae</taxon>
        <taxon>Sporomusa</taxon>
    </lineage>
</organism>
<accession>A0A0U1L246</accession>
<reference evidence="3" key="1">
    <citation type="submission" date="2015-03" db="EMBL/GenBank/DDBJ databases">
        <authorList>
            <person name="Nijsse Bart"/>
        </authorList>
    </citation>
    <scope>NUCLEOTIDE SEQUENCE [LARGE SCALE GENOMIC DNA]</scope>
</reference>
<dbReference type="GO" id="GO:0032259">
    <property type="term" value="P:methylation"/>
    <property type="evidence" value="ECO:0007669"/>
    <property type="project" value="UniProtKB-KW"/>
</dbReference>
<sequence>MSKIIDFQCTYANSVGIKKEAVKGLDLEFPQAYKTCQGMVQLALALKKYDKTEFCELPFCHTVEGEAMGGDVNYGDENAGPRGNDYICTTAEEVLNLPEIDYSQGRIAEVLKACKYLREQGEDVVLYISGPFTILNMLMDPRYIFKIFKKKPEQMKLIFDKLQGEILRYVEEAQKAGVTMLGYSDSIGGLNILGPELAEKTVELFTYPFFKKVETILGKETLLQLCPKTTFALLGMEKAVWRDIDLGAPVKYTAACQKVVGKTKFVGQMCIKNREFVLENGIIKSIELL</sequence>
<gene>
    <name evidence="2" type="ORF">SpAn4DRAFT_0194</name>
</gene>
<dbReference type="EMBL" id="CTRP01000014">
    <property type="protein sequence ID" value="CQR73732.1"/>
    <property type="molecule type" value="Genomic_DNA"/>
</dbReference>
<dbReference type="Proteomes" id="UP000049855">
    <property type="component" value="Unassembled WGS sequence"/>
</dbReference>
<dbReference type="PANTHER" id="PTHR47099:SF1">
    <property type="entry name" value="METHYLCOBAMIDE:COM METHYLTRANSFERASE MTBA"/>
    <property type="match status" value="1"/>
</dbReference>
<dbReference type="SUPFAM" id="SSF51726">
    <property type="entry name" value="UROD/MetE-like"/>
    <property type="match status" value="1"/>
</dbReference>